<protein>
    <submittedName>
        <fullName evidence="3">Uncharacterized protein</fullName>
    </submittedName>
</protein>
<dbReference type="PROSITE" id="PS52050">
    <property type="entry name" value="WYL"/>
    <property type="match status" value="1"/>
</dbReference>
<proteinExistence type="predicted"/>
<reference evidence="3 4" key="1">
    <citation type="submission" date="2019-02" db="EMBL/GenBank/DDBJ databases">
        <title>Deep-cultivation of Planctomycetes and their phenomic and genomic characterization uncovers novel biology.</title>
        <authorList>
            <person name="Wiegand S."/>
            <person name="Jogler M."/>
            <person name="Boedeker C."/>
            <person name="Pinto D."/>
            <person name="Vollmers J."/>
            <person name="Rivas-Marin E."/>
            <person name="Kohn T."/>
            <person name="Peeters S.H."/>
            <person name="Heuer A."/>
            <person name="Rast P."/>
            <person name="Oberbeckmann S."/>
            <person name="Bunk B."/>
            <person name="Jeske O."/>
            <person name="Meyerdierks A."/>
            <person name="Storesund J.E."/>
            <person name="Kallscheuer N."/>
            <person name="Luecker S."/>
            <person name="Lage O.M."/>
            <person name="Pohl T."/>
            <person name="Merkel B.J."/>
            <person name="Hornburger P."/>
            <person name="Mueller R.-W."/>
            <person name="Bruemmer F."/>
            <person name="Labrenz M."/>
            <person name="Spormann A.M."/>
            <person name="Op den Camp H."/>
            <person name="Overmann J."/>
            <person name="Amann R."/>
            <person name="Jetten M.S.M."/>
            <person name="Mascher T."/>
            <person name="Medema M.H."/>
            <person name="Devos D.P."/>
            <person name="Kaster A.-K."/>
            <person name="Ovreas L."/>
            <person name="Rohde M."/>
            <person name="Galperin M.Y."/>
            <person name="Jogler C."/>
        </authorList>
    </citation>
    <scope>NUCLEOTIDE SEQUENCE [LARGE SCALE GENOMIC DNA]</scope>
    <source>
        <strain evidence="3 4">Q31a</strain>
    </source>
</reference>
<gene>
    <name evidence="3" type="ORF">Q31a_27650</name>
</gene>
<dbReference type="OrthoDB" id="274320at2"/>
<dbReference type="Pfam" id="PF25583">
    <property type="entry name" value="WCX"/>
    <property type="match status" value="1"/>
</dbReference>
<dbReference type="InterPro" id="IPR051534">
    <property type="entry name" value="CBASS_pafABC_assoc_protein"/>
</dbReference>
<evidence type="ECO:0000313" key="4">
    <source>
        <dbReference type="Proteomes" id="UP000318017"/>
    </source>
</evidence>
<dbReference type="EMBL" id="CP036298">
    <property type="protein sequence ID" value="QDV24447.1"/>
    <property type="molecule type" value="Genomic_DNA"/>
</dbReference>
<dbReference type="KEGG" id="ahel:Q31a_27650"/>
<accession>A0A518G781</accession>
<feature type="domain" description="WCX" evidence="2">
    <location>
        <begin position="260"/>
        <end position="332"/>
    </location>
</feature>
<dbReference type="InterPro" id="IPR057727">
    <property type="entry name" value="WCX_dom"/>
</dbReference>
<dbReference type="AlphaFoldDB" id="A0A518G781"/>
<organism evidence="3 4">
    <name type="scientific">Aureliella helgolandensis</name>
    <dbReference type="NCBI Taxonomy" id="2527968"/>
    <lineage>
        <taxon>Bacteria</taxon>
        <taxon>Pseudomonadati</taxon>
        <taxon>Planctomycetota</taxon>
        <taxon>Planctomycetia</taxon>
        <taxon>Pirellulales</taxon>
        <taxon>Pirellulaceae</taxon>
        <taxon>Aureliella</taxon>
    </lineage>
</organism>
<dbReference type="Proteomes" id="UP000318017">
    <property type="component" value="Chromosome"/>
</dbReference>
<dbReference type="RefSeq" id="WP_145078112.1">
    <property type="nucleotide sequence ID" value="NZ_CP036298.1"/>
</dbReference>
<keyword evidence="4" id="KW-1185">Reference proteome</keyword>
<evidence type="ECO:0000313" key="3">
    <source>
        <dbReference type="EMBL" id="QDV24447.1"/>
    </source>
</evidence>
<evidence type="ECO:0000259" key="1">
    <source>
        <dbReference type="Pfam" id="PF13280"/>
    </source>
</evidence>
<dbReference type="InterPro" id="IPR026881">
    <property type="entry name" value="WYL_dom"/>
</dbReference>
<dbReference type="PANTHER" id="PTHR34580:SF1">
    <property type="entry name" value="PROTEIN PAFC"/>
    <property type="match status" value="1"/>
</dbReference>
<dbReference type="InterPro" id="IPR028349">
    <property type="entry name" value="PafC-like"/>
</dbReference>
<dbReference type="PIRSF" id="PIRSF016838">
    <property type="entry name" value="PafC"/>
    <property type="match status" value="1"/>
</dbReference>
<evidence type="ECO:0000259" key="2">
    <source>
        <dbReference type="Pfam" id="PF25583"/>
    </source>
</evidence>
<name>A0A518G781_9BACT</name>
<feature type="domain" description="WYL" evidence="1">
    <location>
        <begin position="155"/>
        <end position="226"/>
    </location>
</feature>
<sequence length="342" mass="39118">MARNEQLIRQHKILQILERLRFGATLEELRDSVVEELGLTSLHPRSIRRDLEALTAAGLPISDEETQRGRIWKLSRSDKGLQKIAITASELIALSMGRDLMLPLVGTQFWIGIESFWNKVGDQLPEAVWEHYERYRRTLYVLGLPTKTYEKHQGILKTVNRAIQEHRHLEMTYQVPGRAASVRTIEPYGVVLFQSSIYVVSTEESRDGVGSERIRHWKLDRFTSAKALDSWFKPNQQIDIQSHLGQSVGIFSGANSKQYVIRLSAQAARWVQEDPWHAEQEIVEEADGKVLLKVTAYHDTEIIQRVLRLGSEAEILTPESCRQEIAATVQELTTRYASPPQL</sequence>
<dbReference type="Pfam" id="PF13280">
    <property type="entry name" value="WYL"/>
    <property type="match status" value="1"/>
</dbReference>
<dbReference type="PANTHER" id="PTHR34580">
    <property type="match status" value="1"/>
</dbReference>